<dbReference type="Proteomes" id="UP000092565">
    <property type="component" value="Chromosome"/>
</dbReference>
<evidence type="ECO:0000256" key="7">
    <source>
        <dbReference type="ARBA" id="ARBA00032903"/>
    </source>
</evidence>
<protein>
    <recommendedName>
        <fullName evidence="4">dihydroneopterin aldolase</fullName>
        <ecNumber evidence="4">4.1.2.25</ecNumber>
    </recommendedName>
    <alternativeName>
        <fullName evidence="7">7,8-dihydroneopterin aldolase</fullName>
    </alternativeName>
</protein>
<keyword evidence="6" id="KW-0456">Lyase</keyword>
<evidence type="ECO:0000313" key="9">
    <source>
        <dbReference type="EMBL" id="ANP37997.1"/>
    </source>
</evidence>
<evidence type="ECO:0000256" key="4">
    <source>
        <dbReference type="ARBA" id="ARBA00013043"/>
    </source>
</evidence>
<dbReference type="EC" id="4.1.2.25" evidence="4"/>
<keyword evidence="5" id="KW-0289">Folate biosynthesis</keyword>
<evidence type="ECO:0000259" key="8">
    <source>
        <dbReference type="SMART" id="SM00905"/>
    </source>
</evidence>
<evidence type="ECO:0000256" key="1">
    <source>
        <dbReference type="ARBA" id="ARBA00001353"/>
    </source>
</evidence>
<comment type="catalytic activity">
    <reaction evidence="1">
        <text>7,8-dihydroneopterin = 6-hydroxymethyl-7,8-dihydropterin + glycolaldehyde</text>
        <dbReference type="Rhea" id="RHEA:10540"/>
        <dbReference type="ChEBI" id="CHEBI:17001"/>
        <dbReference type="ChEBI" id="CHEBI:17071"/>
        <dbReference type="ChEBI" id="CHEBI:44841"/>
        <dbReference type="EC" id="4.1.2.25"/>
    </reaction>
</comment>
<dbReference type="AlphaFoldDB" id="A0A1B0ZUW5"/>
<name>A0A1B0ZUW5_9RHOB</name>
<evidence type="ECO:0000256" key="3">
    <source>
        <dbReference type="ARBA" id="ARBA00005708"/>
    </source>
</evidence>
<dbReference type="GO" id="GO:0005737">
    <property type="term" value="C:cytoplasm"/>
    <property type="evidence" value="ECO:0007669"/>
    <property type="project" value="TreeGrafter"/>
</dbReference>
<accession>A0A1B0ZUW5</accession>
<organism evidence="9 10">
    <name type="scientific">Phaeobacter gallaeciensis</name>
    <dbReference type="NCBI Taxonomy" id="60890"/>
    <lineage>
        <taxon>Bacteria</taxon>
        <taxon>Pseudomonadati</taxon>
        <taxon>Pseudomonadota</taxon>
        <taxon>Alphaproteobacteria</taxon>
        <taxon>Rhodobacterales</taxon>
        <taxon>Roseobacteraceae</taxon>
        <taxon>Phaeobacter</taxon>
    </lineage>
</organism>
<dbReference type="EMBL" id="CP015124">
    <property type="protein sequence ID" value="ANP37997.1"/>
    <property type="molecule type" value="Genomic_DNA"/>
</dbReference>
<reference evidence="9 10" key="1">
    <citation type="submission" date="2016-04" db="EMBL/GenBank/DDBJ databases">
        <authorList>
            <person name="Evans L.H."/>
            <person name="Alamgir A."/>
            <person name="Owens N."/>
            <person name="Weber N.D."/>
            <person name="Virtaneva K."/>
            <person name="Barbian K."/>
            <person name="Babar A."/>
            <person name="Rosenke K."/>
        </authorList>
    </citation>
    <scope>NUCLEOTIDE SEQUENCE [LARGE SCALE GENOMIC DNA]</scope>
    <source>
        <strain evidence="9 10">JL2886</strain>
    </source>
</reference>
<evidence type="ECO:0000256" key="5">
    <source>
        <dbReference type="ARBA" id="ARBA00022909"/>
    </source>
</evidence>
<dbReference type="Gene3D" id="3.30.1130.10">
    <property type="match status" value="1"/>
</dbReference>
<comment type="similarity">
    <text evidence="3">Belongs to the DHNA family.</text>
</comment>
<dbReference type="InterPro" id="IPR043133">
    <property type="entry name" value="GTP-CH-I_C/QueF"/>
</dbReference>
<evidence type="ECO:0000256" key="2">
    <source>
        <dbReference type="ARBA" id="ARBA00005013"/>
    </source>
</evidence>
<dbReference type="PATRIC" id="fig|60890.4.peg.3035"/>
<proteinExistence type="inferred from homology"/>
<evidence type="ECO:0000256" key="6">
    <source>
        <dbReference type="ARBA" id="ARBA00023239"/>
    </source>
</evidence>
<dbReference type="PANTHER" id="PTHR42844">
    <property type="entry name" value="DIHYDRONEOPTERIN ALDOLASE 1-RELATED"/>
    <property type="match status" value="1"/>
</dbReference>
<evidence type="ECO:0000313" key="10">
    <source>
        <dbReference type="Proteomes" id="UP000092565"/>
    </source>
</evidence>
<dbReference type="GO" id="GO:0004150">
    <property type="term" value="F:dihydroneopterin aldolase activity"/>
    <property type="evidence" value="ECO:0007669"/>
    <property type="project" value="UniProtKB-EC"/>
</dbReference>
<comment type="pathway">
    <text evidence="2">Cofactor biosynthesis; tetrahydrofolate biosynthesis; 2-amino-4-hydroxy-6-hydroxymethyl-7,8-dihydropteridine diphosphate from 7,8-dihydroneopterin triphosphate: step 3/4.</text>
</comment>
<gene>
    <name evidence="9" type="primary">folB</name>
    <name evidence="9" type="ORF">JL2886_03111</name>
</gene>
<feature type="domain" description="Dihydroneopterin aldolase/epimerase" evidence="8">
    <location>
        <begin position="43"/>
        <end position="151"/>
    </location>
</feature>
<dbReference type="PANTHER" id="PTHR42844:SF1">
    <property type="entry name" value="DIHYDRONEOPTERIN ALDOLASE 1-RELATED"/>
    <property type="match status" value="1"/>
</dbReference>
<dbReference type="SUPFAM" id="SSF55620">
    <property type="entry name" value="Tetrahydrobiopterin biosynthesis enzymes-like"/>
    <property type="match status" value="1"/>
</dbReference>
<dbReference type="GO" id="GO:0046656">
    <property type="term" value="P:folic acid biosynthetic process"/>
    <property type="evidence" value="ECO:0007669"/>
    <property type="project" value="UniProtKB-KW"/>
</dbReference>
<dbReference type="InterPro" id="IPR006156">
    <property type="entry name" value="Dihydroneopterin_aldolase"/>
</dbReference>
<dbReference type="InterPro" id="IPR006157">
    <property type="entry name" value="FolB_dom"/>
</dbReference>
<keyword evidence="10" id="KW-1185">Reference proteome</keyword>
<dbReference type="SMART" id="SM00905">
    <property type="entry name" value="FolB"/>
    <property type="match status" value="1"/>
</dbReference>
<sequence length="321" mass="35422">MDTVRFDTARQRPAAMPSEIRLAFEHPSERSIATASGGPLDRISLRDHLVEVEIGAFQAERGTTQRICFNVVVEVAPLPADLDDDVDRILSYDKVTEAIAYELAAERLNLLETLAERVAERVLLEPQAIRCFVRVEKLDRGPGALGVEIVRSKDQVTHTVDEGEVPHPRLMYLSNEAIDSDNLTGWIDQMECRQRPLILCVGAHPLAVPQTGHKMTQRRIDLLAIEQNAWRLAAKDHRCVVVATRTELDWAMKNGQICVWAPSKIVLDAVDGPSAAPAEAVALASWFAATFEAGEMIVIGADLPADPQVPLRAVDMEQTTL</sequence>
<dbReference type="Pfam" id="PF02152">
    <property type="entry name" value="FolB"/>
    <property type="match status" value="1"/>
</dbReference>